<keyword evidence="1" id="KW-1133">Transmembrane helix</keyword>
<dbReference type="InterPro" id="IPR022122">
    <property type="entry name" value="DUF3657"/>
</dbReference>
<feature type="transmembrane region" description="Helical" evidence="1">
    <location>
        <begin position="64"/>
        <end position="85"/>
    </location>
</feature>
<keyword evidence="1" id="KW-0472">Membrane</keyword>
<gene>
    <name evidence="2" type="ORF">IMG5_096970</name>
</gene>
<dbReference type="RefSeq" id="XP_004035569.1">
    <property type="nucleotide sequence ID" value="XM_004035521.1"/>
</dbReference>
<reference evidence="2 3" key="1">
    <citation type="submission" date="2011-07" db="EMBL/GenBank/DDBJ databases">
        <authorList>
            <person name="Coyne R."/>
            <person name="Brami D."/>
            <person name="Johnson J."/>
            <person name="Hostetler J."/>
            <person name="Hannick L."/>
            <person name="Clark T."/>
            <person name="Cassidy-Hanley D."/>
            <person name="Inman J."/>
        </authorList>
    </citation>
    <scope>NUCLEOTIDE SEQUENCE [LARGE SCALE GENOMIC DNA]</scope>
    <source>
        <strain evidence="2 3">G5</strain>
    </source>
</reference>
<dbReference type="AlphaFoldDB" id="G0QRS4"/>
<organism evidence="2 3">
    <name type="scientific">Ichthyophthirius multifiliis</name>
    <name type="common">White spot disease agent</name>
    <name type="synonym">Ich</name>
    <dbReference type="NCBI Taxonomy" id="5932"/>
    <lineage>
        <taxon>Eukaryota</taxon>
        <taxon>Sar</taxon>
        <taxon>Alveolata</taxon>
        <taxon>Ciliophora</taxon>
        <taxon>Intramacronucleata</taxon>
        <taxon>Oligohymenophorea</taxon>
        <taxon>Hymenostomatida</taxon>
        <taxon>Ophryoglenina</taxon>
        <taxon>Ichthyophthirius</taxon>
    </lineage>
</organism>
<evidence type="ECO:0000313" key="2">
    <source>
        <dbReference type="EMBL" id="EGR32083.1"/>
    </source>
</evidence>
<protein>
    <submittedName>
        <fullName evidence="2">Uncharacterized protein</fullName>
    </submittedName>
</protein>
<sequence length="430" mass="52141">MKNDYYYKLQQQQFVSNIYLYIIYLESCLDIFIIYQNTQYTKLKLFKQKNASILIIFFLKRKYICIYIEFSNFIFLNFIFFKIFYLNIQIKQHIKNVNKNIIRYSNPCIKFQKYRFILSRLVFFKIYNLLKFTKRLSKENISNIKQKQIKKCYAHPYNLSENYKPYQNDIEVSKQQKFSDSQLFRPSGIVDQTSSFYTKSFFIKFCEEEVELNDFCHFRYEVDVDQNNENIELFMDVELMFFDCMNLNNNNKETNNLNQNIGNKQQLNNINEINQQKDQNNIDNNSEECCLFNDSKSLQTLKYKIVDTFEGIHEFIPILFEEQNFCVANIIFHSVKLDYRFRVIPMQISEFARMKPEERIALMENQKSQNIQKNLSVYELLQKQYGQIDYKGMYNLFVENLKKSYNKLLNHHEKMSITSKQINNSRICYI</sequence>
<evidence type="ECO:0000256" key="1">
    <source>
        <dbReference type="SAM" id="Phobius"/>
    </source>
</evidence>
<dbReference type="Pfam" id="PF12394">
    <property type="entry name" value="DUF3657"/>
    <property type="match status" value="1"/>
</dbReference>
<dbReference type="InParanoid" id="G0QRS4"/>
<name>G0QRS4_ICHMU</name>
<proteinExistence type="predicted"/>
<dbReference type="eggNOG" id="KOG2205">
    <property type="taxonomic scope" value="Eukaryota"/>
</dbReference>
<feature type="transmembrane region" description="Helical" evidence="1">
    <location>
        <begin position="18"/>
        <end position="35"/>
    </location>
</feature>
<accession>G0QRS4</accession>
<keyword evidence="3" id="KW-1185">Reference proteome</keyword>
<evidence type="ECO:0000313" key="3">
    <source>
        <dbReference type="Proteomes" id="UP000008983"/>
    </source>
</evidence>
<dbReference type="GeneID" id="14908251"/>
<dbReference type="Proteomes" id="UP000008983">
    <property type="component" value="Unassembled WGS sequence"/>
</dbReference>
<keyword evidence="1" id="KW-0812">Transmembrane</keyword>
<dbReference type="EMBL" id="GL983798">
    <property type="protein sequence ID" value="EGR32083.1"/>
    <property type="molecule type" value="Genomic_DNA"/>
</dbReference>